<organism evidence="3 4">
    <name type="scientific">Glaciimonas immobilis</name>
    <dbReference type="NCBI Taxonomy" id="728004"/>
    <lineage>
        <taxon>Bacteria</taxon>
        <taxon>Pseudomonadati</taxon>
        <taxon>Pseudomonadota</taxon>
        <taxon>Betaproteobacteria</taxon>
        <taxon>Burkholderiales</taxon>
        <taxon>Oxalobacteraceae</taxon>
        <taxon>Glaciimonas</taxon>
    </lineage>
</organism>
<name>A0A840RZE6_9BURK</name>
<dbReference type="EMBL" id="JACHHQ010000010">
    <property type="protein sequence ID" value="MBB5202014.1"/>
    <property type="molecule type" value="Genomic_DNA"/>
</dbReference>
<gene>
    <name evidence="3" type="ORF">HNR39_003877</name>
</gene>
<evidence type="ECO:0000313" key="3">
    <source>
        <dbReference type="EMBL" id="MBB5202014.1"/>
    </source>
</evidence>
<accession>A0A840RZE6</accession>
<reference evidence="3 4" key="1">
    <citation type="submission" date="2020-08" db="EMBL/GenBank/DDBJ databases">
        <title>Genomic Encyclopedia of Type Strains, Phase IV (KMG-IV): sequencing the most valuable type-strain genomes for metagenomic binning, comparative biology and taxonomic classification.</title>
        <authorList>
            <person name="Goeker M."/>
        </authorList>
    </citation>
    <scope>NUCLEOTIDE SEQUENCE [LARGE SCALE GENOMIC DNA]</scope>
    <source>
        <strain evidence="3 4">DSM 23240</strain>
    </source>
</reference>
<evidence type="ECO:0000259" key="2">
    <source>
        <dbReference type="Pfam" id="PF16747"/>
    </source>
</evidence>
<keyword evidence="1" id="KW-0732">Signal</keyword>
<evidence type="ECO:0000256" key="1">
    <source>
        <dbReference type="SAM" id="SignalP"/>
    </source>
</evidence>
<feature type="signal peptide" evidence="1">
    <location>
        <begin position="1"/>
        <end position="19"/>
    </location>
</feature>
<dbReference type="RefSeq" id="WP_168054417.1">
    <property type="nucleotide sequence ID" value="NZ_JAAOZT010000004.1"/>
</dbReference>
<protein>
    <recommendedName>
        <fullName evidence="2">Surface-adhesin protein E-like domain-containing protein</fullName>
    </recommendedName>
</protein>
<evidence type="ECO:0000313" key="4">
    <source>
        <dbReference type="Proteomes" id="UP000571084"/>
    </source>
</evidence>
<dbReference type="InterPro" id="IPR031939">
    <property type="entry name" value="Adhesin_E-like"/>
</dbReference>
<dbReference type="Pfam" id="PF16747">
    <property type="entry name" value="Adhesin_E"/>
    <property type="match status" value="1"/>
</dbReference>
<dbReference type="Proteomes" id="UP000571084">
    <property type="component" value="Unassembled WGS sequence"/>
</dbReference>
<keyword evidence="4" id="KW-1185">Reference proteome</keyword>
<sequence>MKKIALILGLSLVCIGAQAVDWQIVGQSDVSSLKLDKDSIKEVNGVRQVWSMWNFQEPRKNEGDPSFPTFKSYQDLTEYDCNAKTTRLSREILYANNDATGDKRDHTDALKNSKFSAPAKGSLAEGIMTNFVCNQALGGK</sequence>
<feature type="chain" id="PRO_5032691440" description="Surface-adhesin protein E-like domain-containing protein" evidence="1">
    <location>
        <begin position="20"/>
        <end position="140"/>
    </location>
</feature>
<feature type="domain" description="Surface-adhesin protein E-like" evidence="2">
    <location>
        <begin position="22"/>
        <end position="134"/>
    </location>
</feature>
<proteinExistence type="predicted"/>
<comment type="caution">
    <text evidence="3">The sequence shown here is derived from an EMBL/GenBank/DDBJ whole genome shotgun (WGS) entry which is preliminary data.</text>
</comment>
<dbReference type="AlphaFoldDB" id="A0A840RZE6"/>